<dbReference type="EMBL" id="LAZR01002965">
    <property type="protein sequence ID" value="KKN23502.1"/>
    <property type="molecule type" value="Genomic_DNA"/>
</dbReference>
<protein>
    <submittedName>
        <fullName evidence="1">Uncharacterized protein</fullName>
    </submittedName>
</protein>
<dbReference type="AlphaFoldDB" id="A0A0F9PG79"/>
<evidence type="ECO:0000313" key="1">
    <source>
        <dbReference type="EMBL" id="KKN23502.1"/>
    </source>
</evidence>
<sequence>MPQVNLSLKDAISLKPINEDTYPATVMECGDVAEGPKAHYVPVKVAISEGEHEGRTFINNLPIEGAGAGIFVDFINKVMGTDHDVDDMDELAFDTDDLIGGELMIIIKNEEYPKGSGDIRSGIKSTARKTD</sequence>
<name>A0A0F9PG79_9ZZZZ</name>
<comment type="caution">
    <text evidence="1">The sequence shown here is derived from an EMBL/GenBank/DDBJ whole genome shotgun (WGS) entry which is preliminary data.</text>
</comment>
<proteinExistence type="predicted"/>
<reference evidence="1" key="1">
    <citation type="journal article" date="2015" name="Nature">
        <title>Complex archaea that bridge the gap between prokaryotes and eukaryotes.</title>
        <authorList>
            <person name="Spang A."/>
            <person name="Saw J.H."/>
            <person name="Jorgensen S.L."/>
            <person name="Zaremba-Niedzwiedzka K."/>
            <person name="Martijn J."/>
            <person name="Lind A.E."/>
            <person name="van Eijk R."/>
            <person name="Schleper C."/>
            <person name="Guy L."/>
            <person name="Ettema T.J."/>
        </authorList>
    </citation>
    <scope>NUCLEOTIDE SEQUENCE</scope>
</reference>
<gene>
    <name evidence="1" type="ORF">LCGC14_0904370</name>
</gene>
<accession>A0A0F9PG79</accession>
<organism evidence="1">
    <name type="scientific">marine sediment metagenome</name>
    <dbReference type="NCBI Taxonomy" id="412755"/>
    <lineage>
        <taxon>unclassified sequences</taxon>
        <taxon>metagenomes</taxon>
        <taxon>ecological metagenomes</taxon>
    </lineage>
</organism>